<organism evidence="2 3">
    <name type="scientific">Bos indicus</name>
    <name type="common">Zebu</name>
    <dbReference type="NCBI Taxonomy" id="9915"/>
    <lineage>
        <taxon>Eukaryota</taxon>
        <taxon>Metazoa</taxon>
        <taxon>Chordata</taxon>
        <taxon>Craniata</taxon>
        <taxon>Vertebrata</taxon>
        <taxon>Euteleostomi</taxon>
        <taxon>Mammalia</taxon>
        <taxon>Eutheria</taxon>
        <taxon>Laurasiatheria</taxon>
        <taxon>Artiodactyla</taxon>
        <taxon>Ruminantia</taxon>
        <taxon>Pecora</taxon>
        <taxon>Bovidae</taxon>
        <taxon>Bovinae</taxon>
        <taxon>Bos</taxon>
    </lineage>
</organism>
<evidence type="ECO:0000256" key="1">
    <source>
        <dbReference type="SAM" id="MobiDB-lite"/>
    </source>
</evidence>
<name>A0ABM4QK58_BOSIN</name>
<keyword evidence="2" id="KW-1185">Reference proteome</keyword>
<dbReference type="RefSeq" id="XP_070623681.1">
    <property type="nucleotide sequence ID" value="XM_070767580.1"/>
</dbReference>
<dbReference type="Proteomes" id="UP001652663">
    <property type="component" value="Chromosome 15"/>
</dbReference>
<feature type="region of interest" description="Disordered" evidence="1">
    <location>
        <begin position="106"/>
        <end position="218"/>
    </location>
</feature>
<feature type="compositionally biased region" description="Polar residues" evidence="1">
    <location>
        <begin position="140"/>
        <end position="155"/>
    </location>
</feature>
<feature type="compositionally biased region" description="Basic and acidic residues" evidence="1">
    <location>
        <begin position="208"/>
        <end position="217"/>
    </location>
</feature>
<evidence type="ECO:0000313" key="3">
    <source>
        <dbReference type="RefSeq" id="XP_070623681.1"/>
    </source>
</evidence>
<gene>
    <name evidence="3" type="primary">LOC139176120</name>
</gene>
<feature type="compositionally biased region" description="Basic and acidic residues" evidence="1">
    <location>
        <begin position="157"/>
        <end position="179"/>
    </location>
</feature>
<protein>
    <submittedName>
        <fullName evidence="3">Uncharacterized protein</fullName>
    </submittedName>
</protein>
<dbReference type="GeneID" id="139176120"/>
<proteinExistence type="predicted"/>
<sequence length="361" mass="39442">MRFLEISIGRRLLNMRVSFAFGGQKQKWVSLQNPTEPGTWVSRPPQQRGAPSQIACCQDVLLFAPAQRPGPRESSQAECVGTCSTLAQAPPERPLSLCLKEKEAPVQAPGECAHGGVSPTGNEEEAGKAVAQTPPRTHPGAQSQAPTKLSTSGSNPEPREPLPLRQQEDLEPSTAEHRGLALTFKFNQAPLPRPVPTEVVATGAGPRDPLRGDRDLRFPLPKTPGQLGTGQHPEKIGSLCLQDPQPQAPMSHPLRENLHLHLHLYLLGLWQKNPCPGMSYHLCRESLPWLLPKTQMPMMTHPPLQGEWAPALDRDPDPFLETPRPGARLALQRLHPCLIPMVAINSLPTQGKLSSLPLSLF</sequence>
<evidence type="ECO:0000313" key="2">
    <source>
        <dbReference type="Proteomes" id="UP001652663"/>
    </source>
</evidence>
<reference evidence="3" key="1">
    <citation type="submission" date="2025-08" db="UniProtKB">
        <authorList>
            <consortium name="RefSeq"/>
        </authorList>
    </citation>
    <scope>IDENTIFICATION</scope>
    <source>
        <tissue evidence="3">Blood</tissue>
    </source>
</reference>
<accession>A0ABM4QK58</accession>